<proteinExistence type="predicted"/>
<dbReference type="AlphaFoldDB" id="A5Z9M3"/>
<dbReference type="Proteomes" id="UP000006000">
    <property type="component" value="Unassembled WGS sequence"/>
</dbReference>
<dbReference type="HOGENOM" id="CLU_3396597_0_0_9"/>
<reference evidence="1 2" key="2">
    <citation type="submission" date="2007-04" db="EMBL/GenBank/DDBJ databases">
        <title>Draft genome sequence of Eubacterium ventriosum (ATCC 27560).</title>
        <authorList>
            <person name="Sudarsanam P."/>
            <person name="Ley R."/>
            <person name="Guruge J."/>
            <person name="Turnbaugh P.J."/>
            <person name="Mahowald M."/>
            <person name="Liep D."/>
            <person name="Gordon J."/>
        </authorList>
    </citation>
    <scope>NUCLEOTIDE SEQUENCE [LARGE SCALE GENOMIC DNA]</scope>
    <source>
        <strain evidence="1 2">ATCC 27560</strain>
    </source>
</reference>
<reference evidence="1 2" key="1">
    <citation type="submission" date="2007-03" db="EMBL/GenBank/DDBJ databases">
        <authorList>
            <person name="Fulton L."/>
            <person name="Clifton S."/>
            <person name="Fulton B."/>
            <person name="Xu J."/>
            <person name="Minx P."/>
            <person name="Pepin K.H."/>
            <person name="Johnson M."/>
            <person name="Thiruvilangam P."/>
            <person name="Bhonagiri V."/>
            <person name="Nash W.E."/>
            <person name="Mardis E.R."/>
            <person name="Wilson R.K."/>
        </authorList>
    </citation>
    <scope>NUCLEOTIDE SEQUENCE [LARGE SCALE GENOMIC DNA]</scope>
    <source>
        <strain evidence="1 2">ATCC 27560</strain>
    </source>
</reference>
<gene>
    <name evidence="1" type="ORF">EUBVEN_02419</name>
</gene>
<organism evidence="1 2">
    <name type="scientific">Eubacterium ventriosum ATCC 27560</name>
    <dbReference type="NCBI Taxonomy" id="411463"/>
    <lineage>
        <taxon>Bacteria</taxon>
        <taxon>Bacillati</taxon>
        <taxon>Bacillota</taxon>
        <taxon>Clostridia</taxon>
        <taxon>Eubacteriales</taxon>
        <taxon>Eubacteriaceae</taxon>
        <taxon>Eubacterium</taxon>
    </lineage>
</organism>
<name>A5Z9M3_9FIRM</name>
<comment type="caution">
    <text evidence="1">The sequence shown here is derived from an EMBL/GenBank/DDBJ whole genome shotgun (WGS) entry which is preliminary data.</text>
</comment>
<evidence type="ECO:0000313" key="1">
    <source>
        <dbReference type="EMBL" id="EDM50467.1"/>
    </source>
</evidence>
<accession>A5Z9M3</accession>
<protein>
    <submittedName>
        <fullName evidence="1">Uncharacterized protein</fullName>
    </submittedName>
</protein>
<sequence>MEIKKGLLGKTDKLFLQENLIDRRYTNPMEV</sequence>
<dbReference type="EMBL" id="AAVL02000037">
    <property type="protein sequence ID" value="EDM50467.1"/>
    <property type="molecule type" value="Genomic_DNA"/>
</dbReference>
<evidence type="ECO:0000313" key="2">
    <source>
        <dbReference type="Proteomes" id="UP000006000"/>
    </source>
</evidence>